<gene>
    <name evidence="2" type="ORF">SAMN05660429_01368</name>
</gene>
<reference evidence="2 3" key="1">
    <citation type="submission" date="2016-10" db="EMBL/GenBank/DDBJ databases">
        <authorList>
            <person name="de Groot N.N."/>
        </authorList>
    </citation>
    <scope>NUCLEOTIDE SEQUENCE [LARGE SCALE GENOMIC DNA]</scope>
    <source>
        <strain evidence="2 3">DSM 19706</strain>
    </source>
</reference>
<dbReference type="InterPro" id="IPR021559">
    <property type="entry name" value="DUF3019"/>
</dbReference>
<protein>
    <recommendedName>
        <fullName evidence="4">DUF3019 domain-containing protein</fullName>
    </recommendedName>
</protein>
<dbReference type="AlphaFoldDB" id="A0A1I0CXU7"/>
<evidence type="ECO:0000256" key="1">
    <source>
        <dbReference type="SAM" id="SignalP"/>
    </source>
</evidence>
<name>A0A1I0CXU7_THASX</name>
<feature type="chain" id="PRO_5011497835" description="DUF3019 domain-containing protein" evidence="1">
    <location>
        <begin position="24"/>
        <end position="133"/>
    </location>
</feature>
<accession>A0A1I0CXU7</accession>
<dbReference type="RefSeq" id="WP_093328725.1">
    <property type="nucleotide sequence ID" value="NZ_AP027363.1"/>
</dbReference>
<keyword evidence="1" id="KW-0732">Signal</keyword>
<dbReference type="EMBL" id="FOHK01000005">
    <property type="protein sequence ID" value="SET24504.1"/>
    <property type="molecule type" value="Genomic_DNA"/>
</dbReference>
<dbReference type="Proteomes" id="UP000199308">
    <property type="component" value="Unassembled WGS sequence"/>
</dbReference>
<dbReference type="Pfam" id="PF11456">
    <property type="entry name" value="DUF3019"/>
    <property type="match status" value="1"/>
</dbReference>
<feature type="signal peptide" evidence="1">
    <location>
        <begin position="1"/>
        <end position="23"/>
    </location>
</feature>
<organism evidence="2 3">
    <name type="scientific">Thalassotalea agarivorans</name>
    <name type="common">Thalassomonas agarivorans</name>
    <dbReference type="NCBI Taxonomy" id="349064"/>
    <lineage>
        <taxon>Bacteria</taxon>
        <taxon>Pseudomonadati</taxon>
        <taxon>Pseudomonadota</taxon>
        <taxon>Gammaproteobacteria</taxon>
        <taxon>Alteromonadales</taxon>
        <taxon>Colwelliaceae</taxon>
        <taxon>Thalassotalea</taxon>
    </lineage>
</organism>
<sequence>MMQRLLTLISLASLFAYSQTSIANDDVEIVTANISPDMCVASNETQTCNITLAVNLTFTEPEAVCVVIKQLDIVYCGNESVQFVYSRQLLVKEALEVAIYNKSQSQVLYRKVLNVGQYQPNKTRNRRHLGWIL</sequence>
<evidence type="ECO:0000313" key="2">
    <source>
        <dbReference type="EMBL" id="SET24504.1"/>
    </source>
</evidence>
<dbReference type="STRING" id="349064.SAMN05660429_01368"/>
<keyword evidence="3" id="KW-1185">Reference proteome</keyword>
<evidence type="ECO:0000313" key="3">
    <source>
        <dbReference type="Proteomes" id="UP000199308"/>
    </source>
</evidence>
<evidence type="ECO:0008006" key="4">
    <source>
        <dbReference type="Google" id="ProtNLM"/>
    </source>
</evidence>
<proteinExistence type="predicted"/>